<feature type="compositionally biased region" description="Polar residues" evidence="6">
    <location>
        <begin position="672"/>
        <end position="681"/>
    </location>
</feature>
<feature type="region of interest" description="Disordered" evidence="6">
    <location>
        <begin position="392"/>
        <end position="424"/>
    </location>
</feature>
<evidence type="ECO:0000313" key="10">
    <source>
        <dbReference type="Proteomes" id="UP000812287"/>
    </source>
</evidence>
<feature type="compositionally biased region" description="Gly residues" evidence="6">
    <location>
        <begin position="660"/>
        <end position="670"/>
    </location>
</feature>
<dbReference type="Proteomes" id="UP000812287">
    <property type="component" value="Unassembled WGS sequence"/>
</dbReference>
<dbReference type="PROSITE" id="PS51846">
    <property type="entry name" value="CNNM"/>
    <property type="match status" value="1"/>
</dbReference>
<dbReference type="OrthoDB" id="5353557at2759"/>
<dbReference type="SUPFAM" id="SSF54631">
    <property type="entry name" value="CBS-domain pair"/>
    <property type="match status" value="1"/>
</dbReference>
<feature type="domain" description="CNNM transmembrane" evidence="8">
    <location>
        <begin position="52"/>
        <end position="236"/>
    </location>
</feature>
<dbReference type="InterPro" id="IPR002550">
    <property type="entry name" value="CNNM"/>
</dbReference>
<dbReference type="GO" id="GO:0030026">
    <property type="term" value="P:intracellular manganese ion homeostasis"/>
    <property type="evidence" value="ECO:0007669"/>
    <property type="project" value="TreeGrafter"/>
</dbReference>
<evidence type="ECO:0000256" key="2">
    <source>
        <dbReference type="ARBA" id="ARBA00022692"/>
    </source>
</evidence>
<dbReference type="RefSeq" id="XP_043043108.1">
    <property type="nucleotide sequence ID" value="XM_043178509.1"/>
</dbReference>
<dbReference type="AlphaFoldDB" id="A0A9P7VYM9"/>
<dbReference type="InterPro" id="IPR045095">
    <property type="entry name" value="ACDP"/>
</dbReference>
<comment type="subcellular location">
    <subcellularLocation>
        <location evidence="1">Membrane</location>
        <topology evidence="1">Multi-pass membrane protein</topology>
    </subcellularLocation>
</comment>
<evidence type="ECO:0000256" key="3">
    <source>
        <dbReference type="ARBA" id="ARBA00022989"/>
    </source>
</evidence>
<dbReference type="Gene3D" id="3.10.580.10">
    <property type="entry name" value="CBS-domain"/>
    <property type="match status" value="2"/>
</dbReference>
<evidence type="ECO:0000259" key="8">
    <source>
        <dbReference type="PROSITE" id="PS51846"/>
    </source>
</evidence>
<feature type="transmembrane region" description="Helical" evidence="7">
    <location>
        <begin position="115"/>
        <end position="135"/>
    </location>
</feature>
<organism evidence="9 10">
    <name type="scientific">Guyanagaster necrorhizus</name>
    <dbReference type="NCBI Taxonomy" id="856835"/>
    <lineage>
        <taxon>Eukaryota</taxon>
        <taxon>Fungi</taxon>
        <taxon>Dikarya</taxon>
        <taxon>Basidiomycota</taxon>
        <taxon>Agaricomycotina</taxon>
        <taxon>Agaricomycetes</taxon>
        <taxon>Agaricomycetidae</taxon>
        <taxon>Agaricales</taxon>
        <taxon>Marasmiineae</taxon>
        <taxon>Physalacriaceae</taxon>
        <taxon>Guyanagaster</taxon>
    </lineage>
</organism>
<keyword evidence="10" id="KW-1185">Reference proteome</keyword>
<sequence>MAPTPLSSPTTSRLVYTLFSLASHSLHLLRFTPPSSPNNFPKRSDSDGFNPHQPKYVVFAVLIPVLVLLSGLFAGLTLGYMSLDQTQLNVLSISGTPEQREYANQIKPIRKNGHLLLVTLLLANMIVNESLPVIADPVLGGGVQSVAVSTVLIVIFSEIIPQSLFTRYGLYLGAKGAGLTKCLIYVMGIVAWPVAKLLDWILGSNHGIIYRRVELKELIAMHASQSHHGGDLKSDTVTIIGATLDLQEKDVKQAMTPISDVFMLSIDAQLDYDLLTKIVETGHSRVPVYEQVDLPPAASPEGKSQRVKKIIGILLVKQCVLLDPKECIPLRTLQLNRVMFVPNNESLLGILDKFQEGRSHIAIVSRFSVEKAQSVKKAVTGKRGLTRRFLERVGMGDSSEESGEEVDNHGGAGETSKGNTLKGDGVWEKDFAAGEAGKKERGGRKKRKNVDEDVELGNLEGRKGLTSMLALEQTMPADAVLAKERAEEFLKGFDPAIMPLGIITLEDVLEELIGEEIYDEFDPEGAHGEPYIHQSPSPAEPAAPIPLAQPIPVAANKSLASVKGLSFLRSRSAPPRDHNPNSKPVTEEAALEKEKDTLAAPVLVVTAPSHMDQEKQSAAALEAILLDRKRRIAREGSNLSARFSKGKFKSSPINNSNSGPSGGNAAGGGNIVLNNSETNVELSDCSGDTDVDDE</sequence>
<gene>
    <name evidence="9" type="ORF">BT62DRAFT_1048886</name>
</gene>
<feature type="region of interest" description="Disordered" evidence="6">
    <location>
        <begin position="569"/>
        <end position="594"/>
    </location>
</feature>
<reference evidence="9" key="1">
    <citation type="submission" date="2020-11" db="EMBL/GenBank/DDBJ databases">
        <title>Adaptations for nitrogen fixation in a non-lichenized fungal sporocarp promotes dispersal by wood-feeding termites.</title>
        <authorList>
            <consortium name="DOE Joint Genome Institute"/>
            <person name="Koch R.A."/>
            <person name="Yoon G."/>
            <person name="Arayal U."/>
            <person name="Lail K."/>
            <person name="Amirebrahimi M."/>
            <person name="Labutti K."/>
            <person name="Lipzen A."/>
            <person name="Riley R."/>
            <person name="Barry K."/>
            <person name="Henrissat B."/>
            <person name="Grigoriev I.V."/>
            <person name="Herr J.R."/>
            <person name="Aime M.C."/>
        </authorList>
    </citation>
    <scope>NUCLEOTIDE SEQUENCE</scope>
    <source>
        <strain evidence="9">MCA 3950</strain>
    </source>
</reference>
<dbReference type="GO" id="GO:0016020">
    <property type="term" value="C:membrane"/>
    <property type="evidence" value="ECO:0007669"/>
    <property type="project" value="UniProtKB-SubCell"/>
</dbReference>
<evidence type="ECO:0000256" key="7">
    <source>
        <dbReference type="SAM" id="Phobius"/>
    </source>
</evidence>
<dbReference type="InterPro" id="IPR046342">
    <property type="entry name" value="CBS_dom_sf"/>
</dbReference>
<keyword evidence="4 5" id="KW-0472">Membrane</keyword>
<dbReference type="GO" id="GO:0005737">
    <property type="term" value="C:cytoplasm"/>
    <property type="evidence" value="ECO:0007669"/>
    <property type="project" value="TreeGrafter"/>
</dbReference>
<evidence type="ECO:0000313" key="9">
    <source>
        <dbReference type="EMBL" id="KAG7449608.1"/>
    </source>
</evidence>
<dbReference type="PANTHER" id="PTHR12064">
    <property type="entry name" value="METAL TRANSPORTER CNNM"/>
    <property type="match status" value="1"/>
</dbReference>
<feature type="transmembrane region" description="Helical" evidence="7">
    <location>
        <begin position="141"/>
        <end position="161"/>
    </location>
</feature>
<dbReference type="CDD" id="cd04590">
    <property type="entry name" value="CBS_pair_CorC_HlyC_assoc"/>
    <property type="match status" value="1"/>
</dbReference>
<keyword evidence="2 5" id="KW-0812">Transmembrane</keyword>
<keyword evidence="3 5" id="KW-1133">Transmembrane helix</keyword>
<dbReference type="Pfam" id="PF01595">
    <property type="entry name" value="CNNM"/>
    <property type="match status" value="1"/>
</dbReference>
<evidence type="ECO:0000256" key="6">
    <source>
        <dbReference type="SAM" id="MobiDB-lite"/>
    </source>
</evidence>
<dbReference type="GeneID" id="66100800"/>
<dbReference type="InterPro" id="IPR044751">
    <property type="entry name" value="Ion_transp-like_CBS"/>
</dbReference>
<feature type="transmembrane region" description="Helical" evidence="7">
    <location>
        <begin position="56"/>
        <end position="78"/>
    </location>
</feature>
<evidence type="ECO:0000256" key="1">
    <source>
        <dbReference type="ARBA" id="ARBA00004141"/>
    </source>
</evidence>
<feature type="compositionally biased region" description="Low complexity" evidence="6">
    <location>
        <begin position="650"/>
        <end position="659"/>
    </location>
</feature>
<dbReference type="PANTHER" id="PTHR12064:SF90">
    <property type="entry name" value="CNNM TRANSMEMBRANE DOMAIN-CONTAINING PROTEIN"/>
    <property type="match status" value="1"/>
</dbReference>
<protein>
    <submittedName>
        <fullName evidence="9">DUF21-domain-containing protein</fullName>
    </submittedName>
</protein>
<evidence type="ECO:0000256" key="4">
    <source>
        <dbReference type="ARBA" id="ARBA00023136"/>
    </source>
</evidence>
<accession>A0A9P7VYM9</accession>
<feature type="region of interest" description="Disordered" evidence="6">
    <location>
        <begin position="635"/>
        <end position="694"/>
    </location>
</feature>
<dbReference type="GO" id="GO:0010960">
    <property type="term" value="P:magnesium ion homeostasis"/>
    <property type="evidence" value="ECO:0007669"/>
    <property type="project" value="InterPro"/>
</dbReference>
<dbReference type="EMBL" id="MU250527">
    <property type="protein sequence ID" value="KAG7449608.1"/>
    <property type="molecule type" value="Genomic_DNA"/>
</dbReference>
<proteinExistence type="predicted"/>
<name>A0A9P7VYM9_9AGAR</name>
<comment type="caution">
    <text evidence="9">The sequence shown here is derived from an EMBL/GenBank/DDBJ whole genome shotgun (WGS) entry which is preliminary data.</text>
</comment>
<evidence type="ECO:0000256" key="5">
    <source>
        <dbReference type="PROSITE-ProRule" id="PRU01193"/>
    </source>
</evidence>
<feature type="transmembrane region" description="Helical" evidence="7">
    <location>
        <begin position="182"/>
        <end position="202"/>
    </location>
</feature>